<evidence type="ECO:0000256" key="8">
    <source>
        <dbReference type="ARBA" id="ARBA00022989"/>
    </source>
</evidence>
<dbReference type="EMBL" id="JAAWWB010000018">
    <property type="protein sequence ID" value="KAG6761671.1"/>
    <property type="molecule type" value="Genomic_DNA"/>
</dbReference>
<dbReference type="OrthoDB" id="67700at2759"/>
<accession>A0A8X7Z3D3</accession>
<dbReference type="InterPro" id="IPR039010">
    <property type="entry name" value="Synaptotagmin_SMP"/>
</dbReference>
<evidence type="ECO:0000256" key="4">
    <source>
        <dbReference type="ARBA" id="ARBA00022692"/>
    </source>
</evidence>
<dbReference type="GO" id="GO:0005783">
    <property type="term" value="C:endoplasmic reticulum"/>
    <property type="evidence" value="ECO:0007669"/>
    <property type="project" value="TreeGrafter"/>
</dbReference>
<dbReference type="Proteomes" id="UP000886885">
    <property type="component" value="Chromosome 9D"/>
</dbReference>
<dbReference type="InterPro" id="IPR031468">
    <property type="entry name" value="SMP_LBD"/>
</dbReference>
<keyword evidence="4 12" id="KW-0812">Transmembrane</keyword>
<keyword evidence="7" id="KW-0106">Calcium</keyword>
<dbReference type="PANTHER" id="PTHR10774:SF214">
    <property type="entry name" value="CALCIUM-DEPENDENT LIPID-BINDING (CALB DOMAIN) FAMILY PROTEIN-RELATED"/>
    <property type="match status" value="1"/>
</dbReference>
<dbReference type="AlphaFoldDB" id="A0A8X7Z3D3"/>
<dbReference type="GO" id="GO:0046872">
    <property type="term" value="F:metal ion binding"/>
    <property type="evidence" value="ECO:0007669"/>
    <property type="project" value="UniProtKB-KW"/>
</dbReference>
<dbReference type="Pfam" id="PF17047">
    <property type="entry name" value="SMP_LBD"/>
    <property type="match status" value="1"/>
</dbReference>
<keyword evidence="3" id="KW-0813">Transport</keyword>
<dbReference type="CDD" id="cd21677">
    <property type="entry name" value="SMP_SYT"/>
    <property type="match status" value="1"/>
</dbReference>
<dbReference type="SMART" id="SM00239">
    <property type="entry name" value="C2"/>
    <property type="match status" value="2"/>
</dbReference>
<dbReference type="PROSITE" id="PS50004">
    <property type="entry name" value="C2"/>
    <property type="match status" value="2"/>
</dbReference>
<sequence>MGFLSTISGFCGFGVGVSTGLTIGYYLFIYFQPTDVKDPEVRPLAEQDSETLQRILPEIPLWVKNPDYDRIDWLNRFIQLMWPYLDKAICKTVKNIATPIIAEQIPKYKIDAVEFETLTLGTLPPTFHGMKVYVTDEKELIMEPCIKWAGNPNVTVAVKAFGLKATAQVVDLQVFASPRITLKPLVPSFPCFANIYVSLMEKPHVDFGLKLLGADLMSIPGLYRVVQEIIKDQVANMYLWPKTLEVPILDPANAMKRPVGILKVKVLRAMKLKKKDLMGASDPYVKIKLTEGKLPAKKTTVKHKNLNPEWNEEFNLVVKDPESQALELRVFDWEQVGKHDRMGMNVVPLKDLTPEEPKVMTLDLLKNMDLNDPQNEKSRGQLMVELTYKPFKEDDLNKSFKDEVEQKAPEGTPAGGGLLVVTIHEAQDVEGKHHTNPYVRLLFRGEEMKTKRVKKNRDPRWEEEFQFTLEEPPVNAKLHVEVVSTSSRIGLLHPKMVCLGSTISTQKVLTKDKVLSQGSDTWGNRNPVALAFIVSSIQKRVEEFHVVCLFFNQESLGYAEINLSDVVSNRRINERFHLIDSKNGKIQIELQWRPAS</sequence>
<dbReference type="InterPro" id="IPR000008">
    <property type="entry name" value="C2_dom"/>
</dbReference>
<evidence type="ECO:0000256" key="11">
    <source>
        <dbReference type="ARBA" id="ARBA00023136"/>
    </source>
</evidence>
<evidence type="ECO:0000313" key="15">
    <source>
        <dbReference type="EMBL" id="KAG6761671.1"/>
    </source>
</evidence>
<evidence type="ECO:0000256" key="7">
    <source>
        <dbReference type="ARBA" id="ARBA00022837"/>
    </source>
</evidence>
<keyword evidence="11 12" id="KW-0472">Membrane</keyword>
<keyword evidence="8 12" id="KW-1133">Transmembrane helix</keyword>
<evidence type="ECO:0000256" key="2">
    <source>
        <dbReference type="ARBA" id="ARBA00006996"/>
    </source>
</evidence>
<evidence type="ECO:0000256" key="9">
    <source>
        <dbReference type="ARBA" id="ARBA00023055"/>
    </source>
</evidence>
<comment type="subcellular location">
    <subcellularLocation>
        <location evidence="1">Membrane</location>
        <topology evidence="1">Single-pass membrane protein</topology>
    </subcellularLocation>
</comment>
<organism evidence="15 16">
    <name type="scientific">Populus tomentosa</name>
    <name type="common">Chinese white poplar</name>
    <dbReference type="NCBI Taxonomy" id="118781"/>
    <lineage>
        <taxon>Eukaryota</taxon>
        <taxon>Viridiplantae</taxon>
        <taxon>Streptophyta</taxon>
        <taxon>Embryophyta</taxon>
        <taxon>Tracheophyta</taxon>
        <taxon>Spermatophyta</taxon>
        <taxon>Magnoliopsida</taxon>
        <taxon>eudicotyledons</taxon>
        <taxon>Gunneridae</taxon>
        <taxon>Pentapetalae</taxon>
        <taxon>rosids</taxon>
        <taxon>fabids</taxon>
        <taxon>Malpighiales</taxon>
        <taxon>Salicaceae</taxon>
        <taxon>Saliceae</taxon>
        <taxon>Populus</taxon>
    </lineage>
</organism>
<dbReference type="PANTHER" id="PTHR10774">
    <property type="entry name" value="EXTENDED SYNAPTOTAGMIN-RELATED"/>
    <property type="match status" value="1"/>
</dbReference>
<protein>
    <submittedName>
        <fullName evidence="15">Uncharacterized protein</fullName>
    </submittedName>
</protein>
<keyword evidence="16" id="KW-1185">Reference proteome</keyword>
<gene>
    <name evidence="15" type="ORF">POTOM_034900</name>
</gene>
<evidence type="ECO:0000256" key="6">
    <source>
        <dbReference type="ARBA" id="ARBA00022737"/>
    </source>
</evidence>
<evidence type="ECO:0000256" key="3">
    <source>
        <dbReference type="ARBA" id="ARBA00022448"/>
    </source>
</evidence>
<dbReference type="FunFam" id="2.60.40.150:FF:000102">
    <property type="entry name" value="Synaptotagmin-2 isoform A"/>
    <property type="match status" value="1"/>
</dbReference>
<comment type="similarity">
    <text evidence="2">Belongs to the synaptotagmin family.</text>
</comment>
<dbReference type="InterPro" id="IPR045050">
    <property type="entry name" value="Synaptotagmin_plant"/>
</dbReference>
<dbReference type="PROSITE" id="PS51847">
    <property type="entry name" value="SMP"/>
    <property type="match status" value="1"/>
</dbReference>
<comment type="caution">
    <text evidence="15">The sequence shown here is derived from an EMBL/GenBank/DDBJ whole genome shotgun (WGS) entry which is preliminary data.</text>
</comment>
<reference evidence="15" key="1">
    <citation type="journal article" date="2020" name="bioRxiv">
        <title>Hybrid origin of Populus tomentosa Carr. identified through genome sequencing and phylogenomic analysis.</title>
        <authorList>
            <person name="An X."/>
            <person name="Gao K."/>
            <person name="Chen Z."/>
            <person name="Li J."/>
            <person name="Yang X."/>
            <person name="Yang X."/>
            <person name="Zhou J."/>
            <person name="Guo T."/>
            <person name="Zhao T."/>
            <person name="Huang S."/>
            <person name="Miao D."/>
            <person name="Khan W.U."/>
            <person name="Rao P."/>
            <person name="Ye M."/>
            <person name="Lei B."/>
            <person name="Liao W."/>
            <person name="Wang J."/>
            <person name="Ji L."/>
            <person name="Li Y."/>
            <person name="Guo B."/>
            <person name="Mustafa N.S."/>
            <person name="Li S."/>
            <person name="Yun Q."/>
            <person name="Keller S.R."/>
            <person name="Mao J."/>
            <person name="Zhang R."/>
            <person name="Strauss S.H."/>
        </authorList>
    </citation>
    <scope>NUCLEOTIDE SEQUENCE</scope>
    <source>
        <strain evidence="15">GM15</strain>
        <tissue evidence="15">Leaf</tissue>
    </source>
</reference>
<evidence type="ECO:0000256" key="5">
    <source>
        <dbReference type="ARBA" id="ARBA00022723"/>
    </source>
</evidence>
<keyword evidence="5" id="KW-0479">Metal-binding</keyword>
<dbReference type="CDD" id="cd00030">
    <property type="entry name" value="C2"/>
    <property type="match status" value="2"/>
</dbReference>
<evidence type="ECO:0000256" key="10">
    <source>
        <dbReference type="ARBA" id="ARBA00023121"/>
    </source>
</evidence>
<evidence type="ECO:0000259" key="14">
    <source>
        <dbReference type="PROSITE" id="PS51847"/>
    </source>
</evidence>
<proteinExistence type="inferred from homology"/>
<keyword evidence="10" id="KW-0446">Lipid-binding</keyword>
<keyword evidence="6" id="KW-0677">Repeat</keyword>
<evidence type="ECO:0000256" key="1">
    <source>
        <dbReference type="ARBA" id="ARBA00004167"/>
    </source>
</evidence>
<dbReference type="GO" id="GO:0006869">
    <property type="term" value="P:lipid transport"/>
    <property type="evidence" value="ECO:0007669"/>
    <property type="project" value="UniProtKB-KW"/>
</dbReference>
<feature type="domain" description="C2" evidence="13">
    <location>
        <begin position="400"/>
        <end position="523"/>
    </location>
</feature>
<dbReference type="GO" id="GO:0016020">
    <property type="term" value="C:membrane"/>
    <property type="evidence" value="ECO:0007669"/>
    <property type="project" value="UniProtKB-SubCell"/>
</dbReference>
<feature type="domain" description="SMP-LTD" evidence="14">
    <location>
        <begin position="67"/>
        <end position="249"/>
    </location>
</feature>
<evidence type="ECO:0000313" key="16">
    <source>
        <dbReference type="Proteomes" id="UP000886885"/>
    </source>
</evidence>
<feature type="transmembrane region" description="Helical" evidence="12">
    <location>
        <begin position="7"/>
        <end position="31"/>
    </location>
</feature>
<evidence type="ECO:0000259" key="13">
    <source>
        <dbReference type="PROSITE" id="PS50004"/>
    </source>
</evidence>
<keyword evidence="9" id="KW-0445">Lipid transport</keyword>
<feature type="domain" description="C2" evidence="13">
    <location>
        <begin position="240"/>
        <end position="362"/>
    </location>
</feature>
<dbReference type="GO" id="GO:0008289">
    <property type="term" value="F:lipid binding"/>
    <property type="evidence" value="ECO:0007669"/>
    <property type="project" value="UniProtKB-KW"/>
</dbReference>
<name>A0A8X7Z3D3_POPTO</name>
<evidence type="ECO:0000256" key="12">
    <source>
        <dbReference type="SAM" id="Phobius"/>
    </source>
</evidence>
<dbReference type="Pfam" id="PF00168">
    <property type="entry name" value="C2"/>
    <property type="match status" value="2"/>
</dbReference>